<name>A0AAQ4D775_AMBAM</name>
<organism evidence="2 3">
    <name type="scientific">Amblyomma americanum</name>
    <name type="common">Lone star tick</name>
    <dbReference type="NCBI Taxonomy" id="6943"/>
    <lineage>
        <taxon>Eukaryota</taxon>
        <taxon>Metazoa</taxon>
        <taxon>Ecdysozoa</taxon>
        <taxon>Arthropoda</taxon>
        <taxon>Chelicerata</taxon>
        <taxon>Arachnida</taxon>
        <taxon>Acari</taxon>
        <taxon>Parasitiformes</taxon>
        <taxon>Ixodida</taxon>
        <taxon>Ixodoidea</taxon>
        <taxon>Ixodidae</taxon>
        <taxon>Amblyomminae</taxon>
        <taxon>Amblyomma</taxon>
    </lineage>
</organism>
<evidence type="ECO:0000256" key="1">
    <source>
        <dbReference type="SAM" id="MobiDB-lite"/>
    </source>
</evidence>
<protein>
    <submittedName>
        <fullName evidence="2">Uncharacterized protein</fullName>
    </submittedName>
</protein>
<evidence type="ECO:0000313" key="2">
    <source>
        <dbReference type="EMBL" id="KAK8758315.1"/>
    </source>
</evidence>
<sequence>MHHTLLQNRTCVHVVLLLPKGLKHSVTGCCVRMAVKGSVLLLSAVVAFVSVPLVSTCGAQESVGCPPVDDWSDNATLLANPLNCSTFYICSQRRPKGMRLPVQGQLRPPATSARAADGRSGHYQGHHPVRER</sequence>
<comment type="caution">
    <text evidence="2">The sequence shown here is derived from an EMBL/GenBank/DDBJ whole genome shotgun (WGS) entry which is preliminary data.</text>
</comment>
<dbReference type="EMBL" id="JARKHS020034235">
    <property type="protein sequence ID" value="KAK8758315.1"/>
    <property type="molecule type" value="Genomic_DNA"/>
</dbReference>
<accession>A0AAQ4D775</accession>
<reference evidence="2 3" key="1">
    <citation type="journal article" date="2023" name="Arcadia Sci">
        <title>De novo assembly of a long-read Amblyomma americanum tick genome.</title>
        <authorList>
            <person name="Chou S."/>
            <person name="Poskanzer K.E."/>
            <person name="Rollins M."/>
            <person name="Thuy-Boun P.S."/>
        </authorList>
    </citation>
    <scope>NUCLEOTIDE SEQUENCE [LARGE SCALE GENOMIC DNA]</scope>
    <source>
        <strain evidence="2">F_SG_1</strain>
        <tissue evidence="2">Salivary glands</tissue>
    </source>
</reference>
<keyword evidence="3" id="KW-1185">Reference proteome</keyword>
<dbReference type="Proteomes" id="UP001321473">
    <property type="component" value="Unassembled WGS sequence"/>
</dbReference>
<evidence type="ECO:0000313" key="3">
    <source>
        <dbReference type="Proteomes" id="UP001321473"/>
    </source>
</evidence>
<proteinExistence type="predicted"/>
<dbReference type="AlphaFoldDB" id="A0AAQ4D775"/>
<feature type="region of interest" description="Disordered" evidence="1">
    <location>
        <begin position="100"/>
        <end position="132"/>
    </location>
</feature>
<gene>
    <name evidence="2" type="ORF">V5799_004054</name>
</gene>